<dbReference type="PANTHER" id="PTHR46368">
    <property type="match status" value="1"/>
</dbReference>
<gene>
    <name evidence="3" type="ORF">HA51_08365</name>
</gene>
<proteinExistence type="predicted"/>
<dbReference type="InterPro" id="IPR036291">
    <property type="entry name" value="NAD(P)-bd_dom_sf"/>
</dbReference>
<accession>A0A1X1D0U8</accession>
<dbReference type="Pfam" id="PF22725">
    <property type="entry name" value="GFO_IDH_MocA_C3"/>
    <property type="match status" value="1"/>
</dbReference>
<dbReference type="PANTHER" id="PTHR46368:SF4">
    <property type="entry name" value="OS10G0403700 PROTEIN"/>
    <property type="match status" value="1"/>
</dbReference>
<comment type="caution">
    <text evidence="3">The sequence shown here is derived from an EMBL/GenBank/DDBJ whole genome shotgun (WGS) entry which is preliminary data.</text>
</comment>
<feature type="domain" description="GFO/IDH/MocA-like oxidoreductase" evidence="2">
    <location>
        <begin position="142"/>
        <end position="259"/>
    </location>
</feature>
<dbReference type="SUPFAM" id="SSF51735">
    <property type="entry name" value="NAD(P)-binding Rossmann-fold domains"/>
    <property type="match status" value="1"/>
</dbReference>
<evidence type="ECO:0000259" key="1">
    <source>
        <dbReference type="Pfam" id="PF01408"/>
    </source>
</evidence>
<dbReference type="Pfam" id="PF01408">
    <property type="entry name" value="GFO_IDH_MocA"/>
    <property type="match status" value="1"/>
</dbReference>
<dbReference type="Gene3D" id="3.30.360.10">
    <property type="entry name" value="Dihydrodipicolinate Reductase, domain 2"/>
    <property type="match status" value="1"/>
</dbReference>
<dbReference type="EMBL" id="MLFR01000005">
    <property type="protein sequence ID" value="ORM70308.1"/>
    <property type="molecule type" value="Genomic_DNA"/>
</dbReference>
<dbReference type="Gene3D" id="3.40.50.720">
    <property type="entry name" value="NAD(P)-binding Rossmann-like Domain"/>
    <property type="match status" value="1"/>
</dbReference>
<reference evidence="3 4" key="1">
    <citation type="journal article" date="2017" name="Antonie Van Leeuwenhoek">
        <title>Phylogenomic resolution of the bacterial genus Pantoea and its relationship with Erwinia and Tatumella.</title>
        <authorList>
            <person name="Palmer M."/>
            <person name="Steenkamp E.T."/>
            <person name="Coetzee M.P."/>
            <person name="Chan W.Y."/>
            <person name="van Zyl E."/>
            <person name="De Maayer P."/>
            <person name="Coutinho T.A."/>
            <person name="Blom J."/>
            <person name="Smits T.H."/>
            <person name="Duffy B."/>
            <person name="Venter S.N."/>
        </authorList>
    </citation>
    <scope>NUCLEOTIDE SEQUENCE [LARGE SCALE GENOMIC DNA]</scope>
    <source>
        <strain evidence="3 4">LMG 26275</strain>
    </source>
</reference>
<evidence type="ECO:0000259" key="2">
    <source>
        <dbReference type="Pfam" id="PF22725"/>
    </source>
</evidence>
<name>A0A1X1D0U8_9GAMM</name>
<sequence length="360" mass="40324">MHSNTKCRWGILGTASIARKNWHAILNAGNGRLVAVASRFINKADHFIRECQSSAPTCYAVEAVEGYEALIARNDIDALYIPLPTAIRAQWAVKAIEAGKHVVIEKPCGLNADELKEIIRAAERADVQVMDGVMFQHSARIQTLQRLLSSPESLGEVRRINSHFSFMGDQEWIKNHSLVEPAGCLGDVGWYNIRFTLFAMNYAMPVKVRGRMISRSDIGSPVEFEAEMVFGNGVTASIYNAFNTARQQWACISGTRGHVHLDDFVLPHYGNETNFTLHQDSFSGDKCYFNLERHSQSFHIPEYSNNHSTSQEASLFRTFGDIVISGNTDTFWPDVALKTQRIMDAMLLSARTDNAYISLN</sequence>
<dbReference type="InterPro" id="IPR055170">
    <property type="entry name" value="GFO_IDH_MocA-like_dom"/>
</dbReference>
<dbReference type="GO" id="GO:0000166">
    <property type="term" value="F:nucleotide binding"/>
    <property type="evidence" value="ECO:0007669"/>
    <property type="project" value="InterPro"/>
</dbReference>
<protein>
    <submittedName>
        <fullName evidence="3">Oxidoreductase</fullName>
    </submittedName>
</protein>
<dbReference type="AlphaFoldDB" id="A0A1X1D0U8"/>
<dbReference type="OrthoDB" id="9774191at2"/>
<organism evidence="3 4">
    <name type="scientific">Pantoea rwandensis</name>
    <dbReference type="NCBI Taxonomy" id="1076550"/>
    <lineage>
        <taxon>Bacteria</taxon>
        <taxon>Pseudomonadati</taxon>
        <taxon>Pseudomonadota</taxon>
        <taxon>Gammaproteobacteria</taxon>
        <taxon>Enterobacterales</taxon>
        <taxon>Erwiniaceae</taxon>
        <taxon>Pantoea</taxon>
    </lineage>
</organism>
<evidence type="ECO:0000313" key="4">
    <source>
        <dbReference type="Proteomes" id="UP000193558"/>
    </source>
</evidence>
<dbReference type="RefSeq" id="WP_084934090.1">
    <property type="nucleotide sequence ID" value="NZ_MLFR01000005.1"/>
</dbReference>
<dbReference type="Proteomes" id="UP000193558">
    <property type="component" value="Unassembled WGS sequence"/>
</dbReference>
<evidence type="ECO:0000313" key="3">
    <source>
        <dbReference type="EMBL" id="ORM70308.1"/>
    </source>
</evidence>
<dbReference type="SUPFAM" id="SSF55347">
    <property type="entry name" value="Glyceraldehyde-3-phosphate dehydrogenase-like, C-terminal domain"/>
    <property type="match status" value="1"/>
</dbReference>
<feature type="domain" description="Gfo/Idh/MocA-like oxidoreductase N-terminal" evidence="1">
    <location>
        <begin position="8"/>
        <end position="130"/>
    </location>
</feature>
<dbReference type="InterPro" id="IPR000683">
    <property type="entry name" value="Gfo/Idh/MocA-like_OxRdtase_N"/>
</dbReference>